<reference evidence="2" key="1">
    <citation type="journal article" date="2019" name="Int. J. Syst. Evol. Microbiol.">
        <title>The Global Catalogue of Microorganisms (GCM) 10K type strain sequencing project: providing services to taxonomists for standard genome sequencing and annotation.</title>
        <authorList>
            <consortium name="The Broad Institute Genomics Platform"/>
            <consortium name="The Broad Institute Genome Sequencing Center for Infectious Disease"/>
            <person name="Wu L."/>
            <person name="Ma J."/>
        </authorList>
    </citation>
    <scope>NUCLEOTIDE SEQUENCE [LARGE SCALE GENOMIC DNA]</scope>
    <source>
        <strain evidence="2">CCUG 58938</strain>
    </source>
</reference>
<dbReference type="Proteomes" id="UP001597112">
    <property type="component" value="Unassembled WGS sequence"/>
</dbReference>
<keyword evidence="2" id="KW-1185">Reference proteome</keyword>
<dbReference type="RefSeq" id="WP_377582587.1">
    <property type="nucleotide sequence ID" value="NZ_JBHTKA010000008.1"/>
</dbReference>
<evidence type="ECO:0000313" key="1">
    <source>
        <dbReference type="EMBL" id="MFD1001950.1"/>
    </source>
</evidence>
<accession>A0ABW3K6S0</accession>
<gene>
    <name evidence="1" type="ORF">ACFQ21_21675</name>
</gene>
<dbReference type="Pfam" id="PF13310">
    <property type="entry name" value="Virulence_RhuM"/>
    <property type="match status" value="1"/>
</dbReference>
<dbReference type="InterPro" id="IPR011204">
    <property type="entry name" value="Virulence_RhuM-like"/>
</dbReference>
<organism evidence="1 2">
    <name type="scientific">Ohtaekwangia kribbensis</name>
    <dbReference type="NCBI Taxonomy" id="688913"/>
    <lineage>
        <taxon>Bacteria</taxon>
        <taxon>Pseudomonadati</taxon>
        <taxon>Bacteroidota</taxon>
        <taxon>Cytophagia</taxon>
        <taxon>Cytophagales</taxon>
        <taxon>Fulvivirgaceae</taxon>
        <taxon>Ohtaekwangia</taxon>
    </lineage>
</organism>
<dbReference type="EMBL" id="JBHTKA010000008">
    <property type="protein sequence ID" value="MFD1001950.1"/>
    <property type="molecule type" value="Genomic_DNA"/>
</dbReference>
<proteinExistence type="predicted"/>
<dbReference type="PANTHER" id="PTHR35810">
    <property type="entry name" value="CYTOPLASMIC PROTEIN-RELATED"/>
    <property type="match status" value="1"/>
</dbReference>
<name>A0ABW3K6S0_9BACT</name>
<evidence type="ECO:0000313" key="2">
    <source>
        <dbReference type="Proteomes" id="UP001597112"/>
    </source>
</evidence>
<sequence>MDKPQSSDIIFYSSPQGNVRIEVLYAGETFWLSQKRMAELFGVEVPAVSKHLKNIFDSSELREDSVVSKMEITAADGKNYLTALYNLDAIIAVGYRVNSLQATQFRIWATKILREFISQMKSVIF</sequence>
<protein>
    <submittedName>
        <fullName evidence="1">Virulence RhuM family protein</fullName>
    </submittedName>
</protein>
<dbReference type="PANTHER" id="PTHR35810:SF1">
    <property type="entry name" value="CYTOPLASMIC PROTEIN"/>
    <property type="match status" value="1"/>
</dbReference>
<comment type="caution">
    <text evidence="1">The sequence shown here is derived from an EMBL/GenBank/DDBJ whole genome shotgun (WGS) entry which is preliminary data.</text>
</comment>